<gene>
    <name evidence="2" type="ORF">JKP88DRAFT_240991</name>
</gene>
<evidence type="ECO:0000313" key="2">
    <source>
        <dbReference type="EMBL" id="KAG5186387.1"/>
    </source>
</evidence>
<feature type="compositionally biased region" description="Polar residues" evidence="1">
    <location>
        <begin position="1"/>
        <end position="10"/>
    </location>
</feature>
<evidence type="ECO:0000256" key="1">
    <source>
        <dbReference type="SAM" id="MobiDB-lite"/>
    </source>
</evidence>
<reference evidence="2" key="1">
    <citation type="submission" date="2021-02" db="EMBL/GenBank/DDBJ databases">
        <title>First Annotated Genome of the Yellow-green Alga Tribonema minus.</title>
        <authorList>
            <person name="Mahan K.M."/>
        </authorList>
    </citation>
    <scope>NUCLEOTIDE SEQUENCE</scope>
    <source>
        <strain evidence="2">UTEX B ZZ1240</strain>
    </source>
</reference>
<dbReference type="AlphaFoldDB" id="A0A836CHQ1"/>
<dbReference type="Proteomes" id="UP000664859">
    <property type="component" value="Unassembled WGS sequence"/>
</dbReference>
<feature type="region of interest" description="Disordered" evidence="1">
    <location>
        <begin position="120"/>
        <end position="188"/>
    </location>
</feature>
<evidence type="ECO:0000313" key="3">
    <source>
        <dbReference type="Proteomes" id="UP000664859"/>
    </source>
</evidence>
<keyword evidence="3" id="KW-1185">Reference proteome</keyword>
<organism evidence="2 3">
    <name type="scientific">Tribonema minus</name>
    <dbReference type="NCBI Taxonomy" id="303371"/>
    <lineage>
        <taxon>Eukaryota</taxon>
        <taxon>Sar</taxon>
        <taxon>Stramenopiles</taxon>
        <taxon>Ochrophyta</taxon>
        <taxon>PX clade</taxon>
        <taxon>Xanthophyceae</taxon>
        <taxon>Tribonematales</taxon>
        <taxon>Tribonemataceae</taxon>
        <taxon>Tribonema</taxon>
    </lineage>
</organism>
<sequence length="590" mass="65046">MKQTMCSSLTPADASGDQGDADPTRAAAACCKSFVSLLQIARAFALINRSTICSSIRCDVAAAIAAVPPLPFGVRVIPTSTFRRVTEGANRAARMQQHHMSQTVTWIGQQVPVQCPMMSQMDTEMTPPPPPPFHHFQPPLPPAALPPLPPPPPATFPPPPPPPSPTNAPPPPAAMPPLPAMPSLPPAPISAMRQFQDRIEQTIDQTYTQTPEQQQEVNRALSDLHGVINLHVSQLHQSIGHLIETPIKVLLEKNTLLRAGNTAHHELIQFHQRLMDSAISKRDDAICDLRVKLDKTQDDLILVSGDLCQRNEELLQLKQSITRLGDALRTCEDQVEDAYVRLERREQQLENTTDSMRLSNIKLDDALESLRQCDTTITGLRGELKQKCEENAMLKERLLTNNNPDAHLPWLNHDNDGSSEEDAGAALIELSRGDKVAAKRACVEYSWITVDGEAGSLGRHVDGNDLVRVLVLSPFDTPVPLTLEEAEEYVSTNSFVYGVPLECGIVFHLFLKDPSKTYSRVPLGAAWNSIFDKYLELAAIKDRVRVHVCNSNVNTLTLPSMKNGDIKFKTRKGLYNNMGCVVAAFNNKSL</sequence>
<accession>A0A836CHQ1</accession>
<feature type="region of interest" description="Disordered" evidence="1">
    <location>
        <begin position="1"/>
        <end position="21"/>
    </location>
</feature>
<proteinExistence type="predicted"/>
<comment type="caution">
    <text evidence="2">The sequence shown here is derived from an EMBL/GenBank/DDBJ whole genome shotgun (WGS) entry which is preliminary data.</text>
</comment>
<protein>
    <submittedName>
        <fullName evidence="2">Uncharacterized protein</fullName>
    </submittedName>
</protein>
<dbReference type="EMBL" id="JAFCMP010000112">
    <property type="protein sequence ID" value="KAG5186387.1"/>
    <property type="molecule type" value="Genomic_DNA"/>
</dbReference>
<name>A0A836CHQ1_9STRA</name>
<feature type="compositionally biased region" description="Pro residues" evidence="1">
    <location>
        <begin position="126"/>
        <end position="188"/>
    </location>
</feature>